<feature type="domain" description="Carboxymuconolactone decarboxylase-like" evidence="2">
    <location>
        <begin position="50"/>
        <end position="135"/>
    </location>
</feature>
<evidence type="ECO:0000256" key="1">
    <source>
        <dbReference type="SAM" id="MobiDB-lite"/>
    </source>
</evidence>
<dbReference type="GO" id="GO:0051920">
    <property type="term" value="F:peroxiredoxin activity"/>
    <property type="evidence" value="ECO:0007669"/>
    <property type="project" value="InterPro"/>
</dbReference>
<dbReference type="InterPro" id="IPR052512">
    <property type="entry name" value="4CMD/NDH-1_regulator"/>
</dbReference>
<feature type="domain" description="Carboxymuconolactone decarboxylase-like" evidence="2">
    <location>
        <begin position="184"/>
        <end position="267"/>
    </location>
</feature>
<dbReference type="RefSeq" id="WP_174404793.1">
    <property type="nucleotide sequence ID" value="NZ_BLVO01000013.1"/>
</dbReference>
<reference evidence="3 4" key="1">
    <citation type="submission" date="2020-05" db="EMBL/GenBank/DDBJ databases">
        <title>Draft genome sequence of Desulfovibrio sp. strain HN2T.</title>
        <authorList>
            <person name="Ueno A."/>
            <person name="Tamazawa S."/>
            <person name="Tamamura S."/>
            <person name="Murakami T."/>
            <person name="Kiyama T."/>
            <person name="Inomata H."/>
            <person name="Amano Y."/>
            <person name="Miyakawa K."/>
            <person name="Tamaki H."/>
            <person name="Naganuma T."/>
            <person name="Kaneko K."/>
        </authorList>
    </citation>
    <scope>NUCLEOTIDE SEQUENCE [LARGE SCALE GENOMIC DNA]</scope>
    <source>
        <strain evidence="3 4">HN2</strain>
    </source>
</reference>
<keyword evidence="4" id="KW-1185">Reference proteome</keyword>
<dbReference type="Proteomes" id="UP000503840">
    <property type="component" value="Unassembled WGS sequence"/>
</dbReference>
<evidence type="ECO:0000313" key="3">
    <source>
        <dbReference type="EMBL" id="GFM33107.1"/>
    </source>
</evidence>
<feature type="region of interest" description="Disordered" evidence="1">
    <location>
        <begin position="1"/>
        <end position="23"/>
    </location>
</feature>
<sequence>MTPEKHNKHSQITTEQTGKQSAHERGLGIFNTILPDMPDKLATALGPVAPDMIRFIIDVAGGEVMTRPGLDLQSREVATIAALAALGNAAPQLAVHMRGGLTSGLAPQQIVDILYLVAVFAGFPAALNGISVAREVFADKAVNFTPEPEELTDEERESRGYASLQATSGAAGKAVLENMRRRVPAMADLLIRFSYGDVIARSNLSPIHKEVAMIACCCARGGMIPQMKVHMHAALNVGMTQEAILELLVHLAIYAGFPASLNGIAAAGEVFEQV</sequence>
<dbReference type="EMBL" id="BLVO01000013">
    <property type="protein sequence ID" value="GFM33107.1"/>
    <property type="molecule type" value="Genomic_DNA"/>
</dbReference>
<evidence type="ECO:0000313" key="4">
    <source>
        <dbReference type="Proteomes" id="UP000503840"/>
    </source>
</evidence>
<accession>A0A7J0BHD6</accession>
<name>A0A7J0BHD6_9BACT</name>
<comment type="caution">
    <text evidence="3">The sequence shown here is derived from an EMBL/GenBank/DDBJ whole genome shotgun (WGS) entry which is preliminary data.</text>
</comment>
<dbReference type="InterPro" id="IPR003779">
    <property type="entry name" value="CMD-like"/>
</dbReference>
<dbReference type="PANTHER" id="PTHR33570:SF10">
    <property type="entry name" value="GAMMA-CARBOXYMUCONOLACTONE DECARBOXYLASE"/>
    <property type="match status" value="1"/>
</dbReference>
<gene>
    <name evidence="3" type="ORF">DSM101010T_14720</name>
</gene>
<organism evidence="3 4">
    <name type="scientific">Desulfovibrio subterraneus</name>
    <dbReference type="NCBI Taxonomy" id="2718620"/>
    <lineage>
        <taxon>Bacteria</taxon>
        <taxon>Pseudomonadati</taxon>
        <taxon>Thermodesulfobacteriota</taxon>
        <taxon>Desulfovibrionia</taxon>
        <taxon>Desulfovibrionales</taxon>
        <taxon>Desulfovibrionaceae</taxon>
        <taxon>Desulfovibrio</taxon>
    </lineage>
</organism>
<feature type="compositionally biased region" description="Polar residues" evidence="1">
    <location>
        <begin position="10"/>
        <end position="20"/>
    </location>
</feature>
<dbReference type="PANTHER" id="PTHR33570">
    <property type="entry name" value="4-CARBOXYMUCONOLACTONE DECARBOXYLASE FAMILY PROTEIN"/>
    <property type="match status" value="1"/>
</dbReference>
<proteinExistence type="predicted"/>
<dbReference type="AlphaFoldDB" id="A0A7J0BHD6"/>
<protein>
    <submittedName>
        <fullName evidence="3">Carboxymuconolactone decarboxylase</fullName>
    </submittedName>
</protein>
<dbReference type="SUPFAM" id="SSF69118">
    <property type="entry name" value="AhpD-like"/>
    <property type="match status" value="1"/>
</dbReference>
<dbReference type="InterPro" id="IPR029032">
    <property type="entry name" value="AhpD-like"/>
</dbReference>
<dbReference type="Pfam" id="PF02627">
    <property type="entry name" value="CMD"/>
    <property type="match status" value="2"/>
</dbReference>
<dbReference type="Gene3D" id="1.20.1290.10">
    <property type="entry name" value="AhpD-like"/>
    <property type="match status" value="2"/>
</dbReference>
<evidence type="ECO:0000259" key="2">
    <source>
        <dbReference type="Pfam" id="PF02627"/>
    </source>
</evidence>